<dbReference type="EMBL" id="BARS01002397">
    <property type="protein sequence ID" value="GAF84885.1"/>
    <property type="molecule type" value="Genomic_DNA"/>
</dbReference>
<accession>X0U8Q8</accession>
<dbReference type="PANTHER" id="PTHR35092:SF1">
    <property type="entry name" value="CHLORINASE MJ1651"/>
    <property type="match status" value="1"/>
</dbReference>
<reference evidence="4" key="1">
    <citation type="journal article" date="2014" name="Front. Microbiol.">
        <title>High frequency of phylogenetically diverse reductive dehalogenase-homologous genes in deep subseafloor sedimentary metagenomes.</title>
        <authorList>
            <person name="Kawai M."/>
            <person name="Futagami T."/>
            <person name="Toyoda A."/>
            <person name="Takaki Y."/>
            <person name="Nishi S."/>
            <person name="Hori S."/>
            <person name="Arai W."/>
            <person name="Tsubouchi T."/>
            <person name="Morono Y."/>
            <person name="Uchiyama I."/>
            <person name="Ito T."/>
            <person name="Fujiyama A."/>
            <person name="Inagaki F."/>
            <person name="Takami H."/>
        </authorList>
    </citation>
    <scope>NUCLEOTIDE SEQUENCE</scope>
    <source>
        <strain evidence="4">Expedition CK06-06</strain>
    </source>
</reference>
<proteinExistence type="inferred from homology"/>
<sequence length="191" mass="21043">MFIISLLSDFGHNDPYVAEMKAVILSINPQARIVDITHSIEKFGIRMGAYVLASAAPYFSPNTIHVAVVDPGVGTKRRSIIAETSRSLYVGPDNGLLMLAARKENIINVYQIDNPKYMLSNVSKTFHGRDIFAPAAAHLSRGIKPSDFGLAIQDYVFPEYTKPHMERGELVGEVLYIDDFGNIISNISAEA</sequence>
<feature type="non-terminal residue" evidence="4">
    <location>
        <position position="191"/>
    </location>
</feature>
<evidence type="ECO:0000259" key="3">
    <source>
        <dbReference type="Pfam" id="PF01887"/>
    </source>
</evidence>
<comment type="caution">
    <text evidence="4">The sequence shown here is derived from an EMBL/GenBank/DDBJ whole genome shotgun (WGS) entry which is preliminary data.</text>
</comment>
<name>X0U8Q8_9ZZZZ</name>
<dbReference type="Pfam" id="PF01887">
    <property type="entry name" value="SAM_HAT_N"/>
    <property type="match status" value="1"/>
</dbReference>
<dbReference type="InterPro" id="IPR023228">
    <property type="entry name" value="SAM_OH_AdoTrfase_N_sf"/>
</dbReference>
<dbReference type="InterPro" id="IPR023227">
    <property type="entry name" value="SAM_OH_AdoTrfase_C_sf"/>
</dbReference>
<evidence type="ECO:0000256" key="2">
    <source>
        <dbReference type="ARBA" id="ARBA00024035"/>
    </source>
</evidence>
<dbReference type="InterPro" id="IPR002747">
    <property type="entry name" value="SAM_OH_AdoTrfase"/>
</dbReference>
<dbReference type="PANTHER" id="PTHR35092">
    <property type="entry name" value="CHLORINASE MJ1651"/>
    <property type="match status" value="1"/>
</dbReference>
<comment type="similarity">
    <text evidence="2">Belongs to the SAM hydrolase / SAM-dependent halogenase family.</text>
</comment>
<protein>
    <recommendedName>
        <fullName evidence="3">S-adenosyl-l-methionine hydroxide adenosyltransferase N-terminal domain-containing protein</fullName>
    </recommendedName>
</protein>
<gene>
    <name evidence="4" type="ORF">S01H1_04550</name>
</gene>
<evidence type="ECO:0000313" key="4">
    <source>
        <dbReference type="EMBL" id="GAF84885.1"/>
    </source>
</evidence>
<organism evidence="4">
    <name type="scientific">marine sediment metagenome</name>
    <dbReference type="NCBI Taxonomy" id="412755"/>
    <lineage>
        <taxon>unclassified sequences</taxon>
        <taxon>metagenomes</taxon>
        <taxon>ecological metagenomes</taxon>
    </lineage>
</organism>
<dbReference type="Gene3D" id="2.40.30.90">
    <property type="entry name" value="Bacterial fluorinating enzyme like"/>
    <property type="match status" value="1"/>
</dbReference>
<dbReference type="SUPFAM" id="SSF101852">
    <property type="entry name" value="Bacterial fluorinating enzyme, C-terminal domain"/>
    <property type="match status" value="1"/>
</dbReference>
<evidence type="ECO:0000256" key="1">
    <source>
        <dbReference type="ARBA" id="ARBA00022691"/>
    </source>
</evidence>
<keyword evidence="1" id="KW-0949">S-adenosyl-L-methionine</keyword>
<dbReference type="InterPro" id="IPR046469">
    <property type="entry name" value="SAM_HAT_N"/>
</dbReference>
<dbReference type="SUPFAM" id="SSF102522">
    <property type="entry name" value="Bacterial fluorinating enzyme, N-terminal domain"/>
    <property type="match status" value="1"/>
</dbReference>
<feature type="domain" description="S-adenosyl-l-methionine hydroxide adenosyltransferase N-terminal" evidence="3">
    <location>
        <begin position="4"/>
        <end position="149"/>
    </location>
</feature>
<dbReference type="AlphaFoldDB" id="X0U8Q8"/>
<dbReference type="Gene3D" id="3.40.50.10790">
    <property type="entry name" value="S-adenosyl-l-methionine hydroxide adenosyltransferase, N-terminal"/>
    <property type="match status" value="1"/>
</dbReference>